<gene>
    <name evidence="3" type="ORF">AVEN_218280_1</name>
</gene>
<feature type="domain" description="Endonuclease/exonuclease/phosphatase" evidence="2">
    <location>
        <begin position="14"/>
        <end position="76"/>
    </location>
</feature>
<name>A0A4Y2IQK0_ARAVE</name>
<evidence type="ECO:0000256" key="1">
    <source>
        <dbReference type="SAM" id="SignalP"/>
    </source>
</evidence>
<accession>A0A4Y2IQK0</accession>
<comment type="caution">
    <text evidence="3">The sequence shown here is derived from an EMBL/GenBank/DDBJ whole genome shotgun (WGS) entry which is preliminary data.</text>
</comment>
<evidence type="ECO:0000313" key="3">
    <source>
        <dbReference type="EMBL" id="GBM80118.1"/>
    </source>
</evidence>
<feature type="signal peptide" evidence="1">
    <location>
        <begin position="1"/>
        <end position="20"/>
    </location>
</feature>
<feature type="chain" id="PRO_5021508726" description="Endonuclease/exonuclease/phosphatase domain-containing protein" evidence="1">
    <location>
        <begin position="21"/>
        <end position="106"/>
    </location>
</feature>
<dbReference type="Proteomes" id="UP000499080">
    <property type="component" value="Unassembled WGS sequence"/>
</dbReference>
<reference evidence="3 4" key="1">
    <citation type="journal article" date="2019" name="Sci. Rep.">
        <title>Orb-weaving spider Araneus ventricosus genome elucidates the spidroin gene catalogue.</title>
        <authorList>
            <person name="Kono N."/>
            <person name="Nakamura H."/>
            <person name="Ohtoshi R."/>
            <person name="Moran D.A.P."/>
            <person name="Shinohara A."/>
            <person name="Yoshida Y."/>
            <person name="Fujiwara M."/>
            <person name="Mori M."/>
            <person name="Tomita M."/>
            <person name="Arakawa K."/>
        </authorList>
    </citation>
    <scope>NUCLEOTIDE SEQUENCE [LARGE SCALE GENOMIC DNA]</scope>
</reference>
<dbReference type="InterPro" id="IPR005135">
    <property type="entry name" value="Endo/exonuclease/phosphatase"/>
</dbReference>
<organism evidence="3 4">
    <name type="scientific">Araneus ventricosus</name>
    <name type="common">Orbweaver spider</name>
    <name type="synonym">Epeira ventricosa</name>
    <dbReference type="NCBI Taxonomy" id="182803"/>
    <lineage>
        <taxon>Eukaryota</taxon>
        <taxon>Metazoa</taxon>
        <taxon>Ecdysozoa</taxon>
        <taxon>Arthropoda</taxon>
        <taxon>Chelicerata</taxon>
        <taxon>Arachnida</taxon>
        <taxon>Araneae</taxon>
        <taxon>Araneomorphae</taxon>
        <taxon>Entelegynae</taxon>
        <taxon>Araneoidea</taxon>
        <taxon>Araneidae</taxon>
        <taxon>Araneus</taxon>
    </lineage>
</organism>
<dbReference type="InterPro" id="IPR036691">
    <property type="entry name" value="Endo/exonu/phosph_ase_sf"/>
</dbReference>
<keyword evidence="1" id="KW-0732">Signal</keyword>
<evidence type="ECO:0000259" key="2">
    <source>
        <dbReference type="Pfam" id="PF03372"/>
    </source>
</evidence>
<proteinExistence type="predicted"/>
<dbReference type="GO" id="GO:0003824">
    <property type="term" value="F:catalytic activity"/>
    <property type="evidence" value="ECO:0007669"/>
    <property type="project" value="InterPro"/>
</dbReference>
<keyword evidence="4" id="KW-1185">Reference proteome</keyword>
<protein>
    <recommendedName>
        <fullName evidence="2">Endonuclease/exonuclease/phosphatase domain-containing protein</fullName>
    </recommendedName>
</protein>
<dbReference type="AlphaFoldDB" id="A0A4Y2IQK0"/>
<sequence>MLFFLFLTFLMAFVSWNCQGFRNKSSELKAIINSYKPACVAFQETCIRDYDRVHIWDYSIFSNTSSSTRASGVVALAVANDIPSSCFNLNTNLQAVAVRIHRAAMA</sequence>
<evidence type="ECO:0000313" key="4">
    <source>
        <dbReference type="Proteomes" id="UP000499080"/>
    </source>
</evidence>
<dbReference type="Gene3D" id="3.60.10.10">
    <property type="entry name" value="Endonuclease/exonuclease/phosphatase"/>
    <property type="match status" value="1"/>
</dbReference>
<dbReference type="Pfam" id="PF03372">
    <property type="entry name" value="Exo_endo_phos"/>
    <property type="match status" value="1"/>
</dbReference>
<dbReference type="SUPFAM" id="SSF56219">
    <property type="entry name" value="DNase I-like"/>
    <property type="match status" value="1"/>
</dbReference>
<dbReference type="EMBL" id="BGPR01002861">
    <property type="protein sequence ID" value="GBM80118.1"/>
    <property type="molecule type" value="Genomic_DNA"/>
</dbReference>